<dbReference type="GO" id="GO:0030288">
    <property type="term" value="C:outer membrane-bounded periplasmic space"/>
    <property type="evidence" value="ECO:0007669"/>
    <property type="project" value="InterPro"/>
</dbReference>
<organism evidence="1 2">
    <name type="scientific">Alteromonas macleodii</name>
    <name type="common">Pseudoalteromonas macleodii</name>
    <dbReference type="NCBI Taxonomy" id="28108"/>
    <lineage>
        <taxon>Bacteria</taxon>
        <taxon>Pseudomonadati</taxon>
        <taxon>Pseudomonadota</taxon>
        <taxon>Gammaproteobacteria</taxon>
        <taxon>Alteromonadales</taxon>
        <taxon>Alteromonadaceae</taxon>
        <taxon>Alteromonas/Salinimonas group</taxon>
        <taxon>Alteromonas</taxon>
    </lineage>
</organism>
<dbReference type="Pfam" id="PF03783">
    <property type="entry name" value="CsgG"/>
    <property type="match status" value="1"/>
</dbReference>
<evidence type="ECO:0000313" key="1">
    <source>
        <dbReference type="EMBL" id="CAB9495077.1"/>
    </source>
</evidence>
<evidence type="ECO:0008006" key="3">
    <source>
        <dbReference type="Google" id="ProtNLM"/>
    </source>
</evidence>
<dbReference type="RefSeq" id="WP_179984348.1">
    <property type="nucleotide sequence ID" value="NZ_LR812090.1"/>
</dbReference>
<sequence length="451" mass="48147">MRRNNLGSNCATQVHTFAKPIVSALSALLLTTACMSTTPSMGGGSSGAVSGGAGGATASNNNAQLENCDETLGTLSVFEDTSLPWWSEYRRTYPKLGSTIPVIRLMIQQSNCFVIVERGRAMNAMNTERQLMQSGQLRSGSNIGGGQMVAADYTLSPSVLFAEKTQGGKAIAGALFGTLGSIVGGGFSKNEAATSLLLIDNRSGVQVSAATGSAANHDFSLFGGMFAGAAAGGAGGFSKTPEGKMLVTAFADSFNQMVIALRSYKAQEVEGGLGKGGKLTVGGADDAMPEATDAPAITTSTTTTAVYVDNTPSRVTVSDRKSYNFDVDEYDEKAFNRYYDWLKNYGPLMTAFVSFDPENNNPNWPGGMSMAAAATMLLTQLDSHRIELEAWPYEARVQAWRKMGKRLESHTELFERNRTLALRNEKLDDEVRQVIESIQVVTKESLFPEGI</sequence>
<dbReference type="Proteomes" id="UP000509458">
    <property type="component" value="Chromosome"/>
</dbReference>
<proteinExistence type="predicted"/>
<dbReference type="AlphaFoldDB" id="A0A6T9Y1W9"/>
<name>A0A6T9Y1W9_ALTMA</name>
<accession>A0A6T9Y1W9</accession>
<gene>
    <name evidence="1" type="ORF">ALFOR1_40470</name>
</gene>
<dbReference type="InterPro" id="IPR005534">
    <property type="entry name" value="Curli_assmbl/transp-comp_CsgG"/>
</dbReference>
<dbReference type="EMBL" id="LR812090">
    <property type="protein sequence ID" value="CAB9495077.1"/>
    <property type="molecule type" value="Genomic_DNA"/>
</dbReference>
<evidence type="ECO:0000313" key="2">
    <source>
        <dbReference type="Proteomes" id="UP000509458"/>
    </source>
</evidence>
<dbReference type="PROSITE" id="PS51257">
    <property type="entry name" value="PROKAR_LIPOPROTEIN"/>
    <property type="match status" value="1"/>
</dbReference>
<protein>
    <recommendedName>
        <fullName evidence="3">Curli production assembly/transport component CsgG</fullName>
    </recommendedName>
</protein>
<reference evidence="1 2" key="1">
    <citation type="submission" date="2020-06" db="EMBL/GenBank/DDBJ databases">
        <authorList>
            <person name="Duchaud E."/>
        </authorList>
    </citation>
    <scope>NUCLEOTIDE SEQUENCE [LARGE SCALE GENOMIC DNA]</scope>
    <source>
        <strain evidence="1">Alteromonas fortis</strain>
    </source>
</reference>